<keyword evidence="1" id="KW-0732">Signal</keyword>
<dbReference type="AlphaFoldDB" id="A0A811LDU7"/>
<protein>
    <submittedName>
        <fullName evidence="2">Uncharacterized protein</fullName>
    </submittedName>
</protein>
<organism evidence="2 3">
    <name type="scientific">Bursaphelenchus okinawaensis</name>
    <dbReference type="NCBI Taxonomy" id="465554"/>
    <lineage>
        <taxon>Eukaryota</taxon>
        <taxon>Metazoa</taxon>
        <taxon>Ecdysozoa</taxon>
        <taxon>Nematoda</taxon>
        <taxon>Chromadorea</taxon>
        <taxon>Rhabditida</taxon>
        <taxon>Tylenchina</taxon>
        <taxon>Tylenchomorpha</taxon>
        <taxon>Aphelenchoidea</taxon>
        <taxon>Aphelenchoididae</taxon>
        <taxon>Bursaphelenchus</taxon>
    </lineage>
</organism>
<name>A0A811LDU7_9BILA</name>
<dbReference type="Proteomes" id="UP000614601">
    <property type="component" value="Unassembled WGS sequence"/>
</dbReference>
<dbReference type="EMBL" id="CAJFCW020000005">
    <property type="protein sequence ID" value="CAG9120842.1"/>
    <property type="molecule type" value="Genomic_DNA"/>
</dbReference>
<gene>
    <name evidence="2" type="ORF">BOKJ2_LOCUS11564</name>
</gene>
<sequence length="144" mass="16765">MFVLVLFWFMNAFICASQSSDEFLQIKIHQSKCYCPEISLLPVCLSGLNCPKTKVIREPNIKQVCADRRLFCQAPPGEFVQIVAVLSRRTIYMTKWSLYSTSVIVHCIDGNFYNTNMYNLRHVQKYECRASKFGDSEKYINRKV</sequence>
<accession>A0A811LDU7</accession>
<reference evidence="2" key="1">
    <citation type="submission" date="2020-09" db="EMBL/GenBank/DDBJ databases">
        <authorList>
            <person name="Kikuchi T."/>
        </authorList>
    </citation>
    <scope>NUCLEOTIDE SEQUENCE</scope>
    <source>
        <strain evidence="2">SH1</strain>
    </source>
</reference>
<dbReference type="Proteomes" id="UP000783686">
    <property type="component" value="Unassembled WGS sequence"/>
</dbReference>
<evidence type="ECO:0000313" key="2">
    <source>
        <dbReference type="EMBL" id="CAD5225409.1"/>
    </source>
</evidence>
<dbReference type="EMBL" id="CAJFDH010000005">
    <property type="protein sequence ID" value="CAD5225409.1"/>
    <property type="molecule type" value="Genomic_DNA"/>
</dbReference>
<evidence type="ECO:0000313" key="3">
    <source>
        <dbReference type="Proteomes" id="UP000614601"/>
    </source>
</evidence>
<comment type="caution">
    <text evidence="2">The sequence shown here is derived from an EMBL/GenBank/DDBJ whole genome shotgun (WGS) entry which is preliminary data.</text>
</comment>
<proteinExistence type="predicted"/>
<keyword evidence="3" id="KW-1185">Reference proteome</keyword>
<feature type="chain" id="PRO_5035595513" evidence="1">
    <location>
        <begin position="17"/>
        <end position="144"/>
    </location>
</feature>
<feature type="signal peptide" evidence="1">
    <location>
        <begin position="1"/>
        <end position="16"/>
    </location>
</feature>
<evidence type="ECO:0000256" key="1">
    <source>
        <dbReference type="SAM" id="SignalP"/>
    </source>
</evidence>